<dbReference type="CDD" id="cd22162">
    <property type="entry name" value="F-box_AtSKIP3-like"/>
    <property type="match status" value="1"/>
</dbReference>
<name>A0A8T1XMS8_9BRAS</name>
<sequence length="135" mass="15360">MGVASSSIAGSEPFAGKLCGLEDVPENCVTAMFMYMEPPEICLLARVNKSFHRASRSDAVWEHKLPPNYKFLVRRILEDQNEVGEKEKLIIRKKEIYARLCRPNLFDAGTKEAWLDKKWESVFGDITKGNEDNGH</sequence>
<proteinExistence type="predicted"/>
<organism evidence="2 3">
    <name type="scientific">Arabidopsis thaliana x Arabidopsis arenosa</name>
    <dbReference type="NCBI Taxonomy" id="1240361"/>
    <lineage>
        <taxon>Eukaryota</taxon>
        <taxon>Viridiplantae</taxon>
        <taxon>Streptophyta</taxon>
        <taxon>Embryophyta</taxon>
        <taxon>Tracheophyta</taxon>
        <taxon>Spermatophyta</taxon>
        <taxon>Magnoliopsida</taxon>
        <taxon>eudicotyledons</taxon>
        <taxon>Gunneridae</taxon>
        <taxon>Pentapetalae</taxon>
        <taxon>rosids</taxon>
        <taxon>malvids</taxon>
        <taxon>Brassicales</taxon>
        <taxon>Brassicaceae</taxon>
        <taxon>Camelineae</taxon>
        <taxon>Arabidopsis</taxon>
    </lineage>
</organism>
<dbReference type="EMBL" id="JAEFBK010000013">
    <property type="protein sequence ID" value="KAG7533899.1"/>
    <property type="molecule type" value="Genomic_DNA"/>
</dbReference>
<dbReference type="PANTHER" id="PTHR31960:SF18">
    <property type="entry name" value="F-BOX PROTEIN PP2-A14"/>
    <property type="match status" value="1"/>
</dbReference>
<accession>A0A8T1XMS8</accession>
<evidence type="ECO:0000313" key="2">
    <source>
        <dbReference type="EMBL" id="KAG7533899.1"/>
    </source>
</evidence>
<dbReference type="PROSITE" id="PS50181">
    <property type="entry name" value="FBOX"/>
    <property type="match status" value="1"/>
</dbReference>
<dbReference type="Proteomes" id="UP000694240">
    <property type="component" value="Chromosome 13"/>
</dbReference>
<gene>
    <name evidence="2" type="ORF">ISN45_Aa08g014930</name>
</gene>
<reference evidence="2 3" key="1">
    <citation type="submission" date="2020-12" db="EMBL/GenBank/DDBJ databases">
        <title>Concerted genomic and epigenomic changes stabilize Arabidopsis allopolyploids.</title>
        <authorList>
            <person name="Chen Z."/>
        </authorList>
    </citation>
    <scope>NUCLEOTIDE SEQUENCE [LARGE SCALE GENOMIC DNA]</scope>
    <source>
        <strain evidence="2">Allo738</strain>
        <tissue evidence="2">Leaf</tissue>
    </source>
</reference>
<dbReference type="InterPro" id="IPR001810">
    <property type="entry name" value="F-box_dom"/>
</dbReference>
<evidence type="ECO:0000313" key="3">
    <source>
        <dbReference type="Proteomes" id="UP000694240"/>
    </source>
</evidence>
<dbReference type="AlphaFoldDB" id="A0A8T1XMS8"/>
<protein>
    <submittedName>
        <fullName evidence="2">F-box domain</fullName>
    </submittedName>
</protein>
<feature type="domain" description="F-box" evidence="1">
    <location>
        <begin position="18"/>
        <end position="64"/>
    </location>
</feature>
<comment type="caution">
    <text evidence="2">The sequence shown here is derived from an EMBL/GenBank/DDBJ whole genome shotgun (WGS) entry which is preliminary data.</text>
</comment>
<keyword evidence="3" id="KW-1185">Reference proteome</keyword>
<evidence type="ECO:0000259" key="1">
    <source>
        <dbReference type="PROSITE" id="PS50181"/>
    </source>
</evidence>
<dbReference type="PANTHER" id="PTHR31960">
    <property type="entry name" value="F-BOX PROTEIN PP2-A15"/>
    <property type="match status" value="1"/>
</dbReference>